<sequence>MEVTAQAKRKRPAPPEEVPAYLIREVLDGKPLYYKGYREVLQNKKSLEDIMGSSGLQSFIIQYILEILYLKVGRKQYHFLTNEVGTHMGRKNNVSGDVYVYDKALLVPAEINDQYVKIPPKVAIEVDLKIDIIQEKDYDYVNLKTQKLLDFGVEKVIWIFTSSQKVLVATAAEDWRTKDWNQDIELLDGHFFNLGQYLREEGVKLETDKE</sequence>
<evidence type="ECO:0000313" key="1">
    <source>
        <dbReference type="EMBL" id="MBB5284872.1"/>
    </source>
</evidence>
<reference evidence="1 2" key="1">
    <citation type="submission" date="2020-08" db="EMBL/GenBank/DDBJ databases">
        <title>Genomic Encyclopedia of Type Strains, Phase IV (KMG-IV): sequencing the most valuable type-strain genomes for metagenomic binning, comparative biology and taxonomic classification.</title>
        <authorList>
            <person name="Goeker M."/>
        </authorList>
    </citation>
    <scope>NUCLEOTIDE SEQUENCE [LARGE SCALE GENOMIC DNA]</scope>
    <source>
        <strain evidence="1 2">DSM 105074</strain>
    </source>
</reference>
<protein>
    <recommendedName>
        <fullName evidence="3">Uma2 family endonuclease</fullName>
    </recommendedName>
</protein>
<dbReference type="AlphaFoldDB" id="A0A840TTK1"/>
<dbReference type="RefSeq" id="WP_184174824.1">
    <property type="nucleotide sequence ID" value="NZ_JACHGF010000004.1"/>
</dbReference>
<dbReference type="Gene3D" id="3.90.1570.10">
    <property type="entry name" value="tt1808, chain A"/>
    <property type="match status" value="1"/>
</dbReference>
<dbReference type="Proteomes" id="UP000557307">
    <property type="component" value="Unassembled WGS sequence"/>
</dbReference>
<gene>
    <name evidence="1" type="ORF">HNQ92_003020</name>
</gene>
<comment type="caution">
    <text evidence="1">The sequence shown here is derived from an EMBL/GenBank/DDBJ whole genome shotgun (WGS) entry which is preliminary data.</text>
</comment>
<evidence type="ECO:0008006" key="3">
    <source>
        <dbReference type="Google" id="ProtNLM"/>
    </source>
</evidence>
<name>A0A840TTK1_9BACT</name>
<keyword evidence="2" id="KW-1185">Reference proteome</keyword>
<evidence type="ECO:0000313" key="2">
    <source>
        <dbReference type="Proteomes" id="UP000557307"/>
    </source>
</evidence>
<dbReference type="InterPro" id="IPR012296">
    <property type="entry name" value="Nuclease_put_TT1808"/>
</dbReference>
<dbReference type="EMBL" id="JACHGF010000004">
    <property type="protein sequence ID" value="MBB5284872.1"/>
    <property type="molecule type" value="Genomic_DNA"/>
</dbReference>
<organism evidence="1 2">
    <name type="scientific">Rhabdobacter roseus</name>
    <dbReference type="NCBI Taxonomy" id="1655419"/>
    <lineage>
        <taxon>Bacteria</taxon>
        <taxon>Pseudomonadati</taxon>
        <taxon>Bacteroidota</taxon>
        <taxon>Cytophagia</taxon>
        <taxon>Cytophagales</taxon>
        <taxon>Cytophagaceae</taxon>
        <taxon>Rhabdobacter</taxon>
    </lineage>
</organism>
<accession>A0A840TTK1</accession>
<proteinExistence type="predicted"/>